<dbReference type="InterPro" id="IPR028098">
    <property type="entry name" value="Glyco_trans_4-like_N"/>
</dbReference>
<reference evidence="2" key="1">
    <citation type="journal article" date="2015" name="Proc. Natl. Acad. Sci. U.S.A.">
        <title>Networks of energetic and metabolic interactions define dynamics in microbial communities.</title>
        <authorList>
            <person name="Embree M."/>
            <person name="Liu J.K."/>
            <person name="Al-Bassam M.M."/>
            <person name="Zengler K."/>
        </authorList>
    </citation>
    <scope>NUCLEOTIDE SEQUENCE</scope>
</reference>
<dbReference type="SUPFAM" id="SSF53756">
    <property type="entry name" value="UDP-Glycosyltransferase/glycogen phosphorylase"/>
    <property type="match status" value="1"/>
</dbReference>
<protein>
    <submittedName>
        <fullName evidence="2">Tpr/glycosyl transferase domain protein</fullName>
    </submittedName>
</protein>
<name>A0A0W8G049_9ZZZZ</name>
<feature type="domain" description="Glycosyltransferase subfamily 4-like N-terminal" evidence="1">
    <location>
        <begin position="88"/>
        <end position="232"/>
    </location>
</feature>
<accession>A0A0W8G049</accession>
<dbReference type="GO" id="GO:0016740">
    <property type="term" value="F:transferase activity"/>
    <property type="evidence" value="ECO:0007669"/>
    <property type="project" value="UniProtKB-KW"/>
</dbReference>
<dbReference type="AlphaFoldDB" id="A0A0W8G049"/>
<organism evidence="2">
    <name type="scientific">hydrocarbon metagenome</name>
    <dbReference type="NCBI Taxonomy" id="938273"/>
    <lineage>
        <taxon>unclassified sequences</taxon>
        <taxon>metagenomes</taxon>
        <taxon>ecological metagenomes</taxon>
    </lineage>
</organism>
<evidence type="ECO:0000313" key="2">
    <source>
        <dbReference type="EMBL" id="KUG26528.1"/>
    </source>
</evidence>
<gene>
    <name evidence="2" type="ORF">ASZ90_003628</name>
</gene>
<evidence type="ECO:0000259" key="1">
    <source>
        <dbReference type="Pfam" id="PF13439"/>
    </source>
</evidence>
<proteinExistence type="predicted"/>
<dbReference type="Gene3D" id="3.40.50.2000">
    <property type="entry name" value="Glycogen Phosphorylase B"/>
    <property type="match status" value="2"/>
</dbReference>
<keyword evidence="2" id="KW-0808">Transferase</keyword>
<comment type="caution">
    <text evidence="2">The sequence shown here is derived from an EMBL/GenBank/DDBJ whole genome shotgun (WGS) entry which is preliminary data.</text>
</comment>
<dbReference type="EMBL" id="LNQE01000446">
    <property type="protein sequence ID" value="KUG26528.1"/>
    <property type="molecule type" value="Genomic_DNA"/>
</dbReference>
<sequence length="425" mass="48434">MKKVLIITYYWPPAGGPGVQRVLKFAKYLPEFGWQPIILTVEKGEYPAIDESLLDEVPPNIKVYKTKSFEPFNLYKGVTGYKGNIPTHVLSNSENENFLQKISKWVRANIFIPDARVGWIPSIVKEGLRIIDIEKPDIIFSSSPPHSLQIGAMKLAVKSGLKWVADFRDPWTDGFWQQDLKRTRYAIKKDTVYELSVLKNSNAVITVSQSIADLLNKKVVNKYFSIPNGYDKSDFEGFVKQRNDIFKIVYAGSLRKSQIPYNFFEAINSLKVQNRIKKLEVNFIGTIHPDAINLINERHLADIVKLNNYIPHSELIKEIVNADMLLLSIPNTQKSEGILTGKLFEYIAAKNFILGFGPKDGDAAKIINELNCGIMFDFSDSPEEVILEKYNDWLDGKNSLVENDSEKYTRKNLTKKLSEVFESVI</sequence>
<dbReference type="CDD" id="cd03794">
    <property type="entry name" value="GT4_WbuB-like"/>
    <property type="match status" value="1"/>
</dbReference>
<dbReference type="Pfam" id="PF13439">
    <property type="entry name" value="Glyco_transf_4"/>
    <property type="match status" value="1"/>
</dbReference>